<organism evidence="2 3">
    <name type="scientific">Reyranella soli</name>
    <dbReference type="NCBI Taxonomy" id="1230389"/>
    <lineage>
        <taxon>Bacteria</taxon>
        <taxon>Pseudomonadati</taxon>
        <taxon>Pseudomonadota</taxon>
        <taxon>Alphaproteobacteria</taxon>
        <taxon>Hyphomicrobiales</taxon>
        <taxon>Reyranellaceae</taxon>
        <taxon>Reyranella</taxon>
    </lineage>
</organism>
<dbReference type="EMBL" id="BKAJ01000184">
    <property type="protein sequence ID" value="GEP60818.1"/>
    <property type="molecule type" value="Genomic_DNA"/>
</dbReference>
<feature type="region of interest" description="Disordered" evidence="1">
    <location>
        <begin position="67"/>
        <end position="98"/>
    </location>
</feature>
<evidence type="ECO:0000313" key="3">
    <source>
        <dbReference type="Proteomes" id="UP000321058"/>
    </source>
</evidence>
<dbReference type="Proteomes" id="UP000321058">
    <property type="component" value="Unassembled WGS sequence"/>
</dbReference>
<comment type="caution">
    <text evidence="2">The sequence shown here is derived from an EMBL/GenBank/DDBJ whole genome shotgun (WGS) entry which is preliminary data.</text>
</comment>
<sequence length="281" mass="30555">MARKRPSAHSDAQFALFIEQMKGILEGGAGSEFDHAVRRLIGTGKVDLPSAGSEDTGLQEAGLQEAGLEEAGAEERSAEAASPSPLARTLSDLPEPPDFDAIEAAARETGASRAPLMVLIGKLVLGSANNESLLIYILMVLLQTDEPSAAIVFSTLNTTRARLDLVSRLARVRISDRETRDALDEVVKHFNDANRIRNEFLHAMYTVDGKGVITHTQTMRLIMKGGRTSFGEQTPIDRKRLDGMGKACRDLINLNRKIWELLPRLQEAIANTNAKDAAAAR</sequence>
<keyword evidence="3" id="KW-1185">Reference proteome</keyword>
<feature type="compositionally biased region" description="Low complexity" evidence="1">
    <location>
        <begin position="79"/>
        <end position="88"/>
    </location>
</feature>
<gene>
    <name evidence="2" type="ORF">RSO01_79840</name>
</gene>
<proteinExistence type="predicted"/>
<name>A0A512NPD4_9HYPH</name>
<protein>
    <submittedName>
        <fullName evidence="2">Uncharacterized protein</fullName>
    </submittedName>
</protein>
<evidence type="ECO:0000256" key="1">
    <source>
        <dbReference type="SAM" id="MobiDB-lite"/>
    </source>
</evidence>
<accession>A0A512NPD4</accession>
<reference evidence="2 3" key="1">
    <citation type="submission" date="2019-07" db="EMBL/GenBank/DDBJ databases">
        <title>Whole genome shotgun sequence of Reyranella soli NBRC 108950.</title>
        <authorList>
            <person name="Hosoyama A."/>
            <person name="Uohara A."/>
            <person name="Ohji S."/>
            <person name="Ichikawa N."/>
        </authorList>
    </citation>
    <scope>NUCLEOTIDE SEQUENCE [LARGE SCALE GENOMIC DNA]</scope>
    <source>
        <strain evidence="2 3">NBRC 108950</strain>
    </source>
</reference>
<evidence type="ECO:0000313" key="2">
    <source>
        <dbReference type="EMBL" id="GEP60818.1"/>
    </source>
</evidence>
<dbReference type="RefSeq" id="WP_246159121.1">
    <property type="nucleotide sequence ID" value="NZ_BKAJ01000184.1"/>
</dbReference>
<dbReference type="AlphaFoldDB" id="A0A512NPD4"/>